<evidence type="ECO:0000313" key="3">
    <source>
        <dbReference type="Proteomes" id="UP000591131"/>
    </source>
</evidence>
<organism evidence="2 3">
    <name type="scientific">Perkinsus chesapeaki</name>
    <name type="common">Clam parasite</name>
    <name type="synonym">Perkinsus andrewsi</name>
    <dbReference type="NCBI Taxonomy" id="330153"/>
    <lineage>
        <taxon>Eukaryota</taxon>
        <taxon>Sar</taxon>
        <taxon>Alveolata</taxon>
        <taxon>Perkinsozoa</taxon>
        <taxon>Perkinsea</taxon>
        <taxon>Perkinsida</taxon>
        <taxon>Perkinsidae</taxon>
        <taxon>Perkinsus</taxon>
    </lineage>
</organism>
<dbReference type="Proteomes" id="UP000591131">
    <property type="component" value="Unassembled WGS sequence"/>
</dbReference>
<evidence type="ECO:0000313" key="2">
    <source>
        <dbReference type="EMBL" id="KAF4672528.1"/>
    </source>
</evidence>
<reference evidence="2 3" key="1">
    <citation type="submission" date="2020-04" db="EMBL/GenBank/DDBJ databases">
        <title>Perkinsus chesapeaki whole genome sequence.</title>
        <authorList>
            <person name="Bogema D.R."/>
        </authorList>
    </citation>
    <scope>NUCLEOTIDE SEQUENCE [LARGE SCALE GENOMIC DNA]</scope>
    <source>
        <strain evidence="2">ATCC PRA-425</strain>
    </source>
</reference>
<keyword evidence="3" id="KW-1185">Reference proteome</keyword>
<accession>A0A7J6MLQ3</accession>
<evidence type="ECO:0000256" key="1">
    <source>
        <dbReference type="SAM" id="SignalP"/>
    </source>
</evidence>
<protein>
    <submittedName>
        <fullName evidence="2">Uncharacterized protein</fullName>
    </submittedName>
</protein>
<sequence length="155" mass="17183">MSLKLSAILLLFNESLGVPYNPFSPPEKIVFCGESDSEVWPYDDSYFMMSVAMYPVNNQTFNVTVRSGSKGIFNWANDVRFTVDKEGYITVGCEIKGLQILRVLKDLYDIEFVQSGEPSAIFFCDDASGKLIFGGPSGNMALSPFTGKIDEPFPC</sequence>
<feature type="chain" id="PRO_5029646269" evidence="1">
    <location>
        <begin position="18"/>
        <end position="155"/>
    </location>
</feature>
<proteinExistence type="predicted"/>
<dbReference type="EMBL" id="JAAPAO010000107">
    <property type="protein sequence ID" value="KAF4672528.1"/>
    <property type="molecule type" value="Genomic_DNA"/>
</dbReference>
<name>A0A7J6MLQ3_PERCH</name>
<keyword evidence="1" id="KW-0732">Signal</keyword>
<feature type="signal peptide" evidence="1">
    <location>
        <begin position="1"/>
        <end position="17"/>
    </location>
</feature>
<gene>
    <name evidence="2" type="ORF">FOL47_000443</name>
</gene>
<dbReference type="AlphaFoldDB" id="A0A7J6MLQ3"/>
<comment type="caution">
    <text evidence="2">The sequence shown here is derived from an EMBL/GenBank/DDBJ whole genome shotgun (WGS) entry which is preliminary data.</text>
</comment>